<dbReference type="EMBL" id="JADYXP020000007">
    <property type="protein sequence ID" value="KAL0121275.1"/>
    <property type="molecule type" value="Genomic_DNA"/>
</dbReference>
<proteinExistence type="predicted"/>
<evidence type="ECO:0000256" key="1">
    <source>
        <dbReference type="SAM" id="Phobius"/>
    </source>
</evidence>
<comment type="caution">
    <text evidence="2">The sequence shown here is derived from an EMBL/GenBank/DDBJ whole genome shotgun (WGS) entry which is preliminary data.</text>
</comment>
<keyword evidence="1" id="KW-0472">Membrane</keyword>
<evidence type="ECO:0000313" key="3">
    <source>
        <dbReference type="Proteomes" id="UP001430953"/>
    </source>
</evidence>
<keyword evidence="1" id="KW-1133">Transmembrane helix</keyword>
<protein>
    <submittedName>
        <fullName evidence="2">Uncharacterized protein</fullName>
    </submittedName>
</protein>
<accession>A0AAW2G4B4</accession>
<dbReference type="AlphaFoldDB" id="A0AAW2G4B4"/>
<keyword evidence="3" id="KW-1185">Reference proteome</keyword>
<name>A0AAW2G4B4_9HYME</name>
<organism evidence="2 3">
    <name type="scientific">Cardiocondyla obscurior</name>
    <dbReference type="NCBI Taxonomy" id="286306"/>
    <lineage>
        <taxon>Eukaryota</taxon>
        <taxon>Metazoa</taxon>
        <taxon>Ecdysozoa</taxon>
        <taxon>Arthropoda</taxon>
        <taxon>Hexapoda</taxon>
        <taxon>Insecta</taxon>
        <taxon>Pterygota</taxon>
        <taxon>Neoptera</taxon>
        <taxon>Endopterygota</taxon>
        <taxon>Hymenoptera</taxon>
        <taxon>Apocrita</taxon>
        <taxon>Aculeata</taxon>
        <taxon>Formicoidea</taxon>
        <taxon>Formicidae</taxon>
        <taxon>Myrmicinae</taxon>
        <taxon>Cardiocondyla</taxon>
    </lineage>
</organism>
<dbReference type="Proteomes" id="UP001430953">
    <property type="component" value="Unassembled WGS sequence"/>
</dbReference>
<gene>
    <name evidence="2" type="ORF">PUN28_008738</name>
</gene>
<reference evidence="2 3" key="1">
    <citation type="submission" date="2023-03" db="EMBL/GenBank/DDBJ databases">
        <title>High recombination rates correlate with genetic variation in Cardiocondyla obscurior ants.</title>
        <authorList>
            <person name="Errbii M."/>
        </authorList>
    </citation>
    <scope>NUCLEOTIDE SEQUENCE [LARGE SCALE GENOMIC DNA]</scope>
    <source>
        <strain evidence="2">Alpha-2009</strain>
        <tissue evidence="2">Whole body</tissue>
    </source>
</reference>
<sequence length="133" mass="15694">MRNTLIINCLSSFSGIFDIIFGIFVRSKTIVGRYVFSDFLVHFVTFSRKYNRIIIPIIFFGKNVHIRDNNSSTKNNCKAEKLHLFNCKYLRYLHSFNEHWTVKFPRVSDVRLGFFESTSCCIIDNTNNFIITF</sequence>
<feature type="transmembrane region" description="Helical" evidence="1">
    <location>
        <begin position="6"/>
        <end position="25"/>
    </location>
</feature>
<evidence type="ECO:0000313" key="2">
    <source>
        <dbReference type="EMBL" id="KAL0121275.1"/>
    </source>
</evidence>
<keyword evidence="1" id="KW-0812">Transmembrane</keyword>